<dbReference type="EMBL" id="JAGINW010000001">
    <property type="protein sequence ID" value="MBP2324323.1"/>
    <property type="molecule type" value="Genomic_DNA"/>
</dbReference>
<dbReference type="InterPro" id="IPR050266">
    <property type="entry name" value="AB_hydrolase_sf"/>
</dbReference>
<dbReference type="InterPro" id="IPR029058">
    <property type="entry name" value="AB_hydrolase_fold"/>
</dbReference>
<evidence type="ECO:0000259" key="2">
    <source>
        <dbReference type="Pfam" id="PF12146"/>
    </source>
</evidence>
<keyword evidence="3" id="KW-0575">Peroxidase</keyword>
<protein>
    <submittedName>
        <fullName evidence="3">Non-heme chloroperoxidase</fullName>
        <ecNumber evidence="3">1.11.1.10</ecNumber>
    </submittedName>
</protein>
<dbReference type="RefSeq" id="WP_209641594.1">
    <property type="nucleotide sequence ID" value="NZ_JAGINW010000001.1"/>
</dbReference>
<keyword evidence="4" id="KW-1185">Reference proteome</keyword>
<dbReference type="Proteomes" id="UP001519332">
    <property type="component" value="Unassembled WGS sequence"/>
</dbReference>
<dbReference type="InterPro" id="IPR000639">
    <property type="entry name" value="Epox_hydrolase-like"/>
</dbReference>
<dbReference type="Pfam" id="PF12146">
    <property type="entry name" value="Hydrolase_4"/>
    <property type="match status" value="1"/>
</dbReference>
<dbReference type="PANTHER" id="PTHR43798:SF31">
    <property type="entry name" value="AB HYDROLASE SUPERFAMILY PROTEIN YCLE"/>
    <property type="match status" value="1"/>
</dbReference>
<dbReference type="PANTHER" id="PTHR43798">
    <property type="entry name" value="MONOACYLGLYCEROL LIPASE"/>
    <property type="match status" value="1"/>
</dbReference>
<dbReference type="PRINTS" id="PR00412">
    <property type="entry name" value="EPOXHYDRLASE"/>
</dbReference>
<keyword evidence="1" id="KW-0378">Hydrolase</keyword>
<keyword evidence="3" id="KW-0560">Oxidoreductase</keyword>
<feature type="domain" description="Serine aminopeptidase S33" evidence="2">
    <location>
        <begin position="30"/>
        <end position="254"/>
    </location>
</feature>
<evidence type="ECO:0000256" key="1">
    <source>
        <dbReference type="ARBA" id="ARBA00022801"/>
    </source>
</evidence>
<comment type="caution">
    <text evidence="3">The sequence shown here is derived from an EMBL/GenBank/DDBJ whole genome shotgun (WGS) entry which is preliminary data.</text>
</comment>
<accession>A0ABS4TK96</accession>
<reference evidence="3 4" key="1">
    <citation type="submission" date="2021-03" db="EMBL/GenBank/DDBJ databases">
        <title>Sequencing the genomes of 1000 actinobacteria strains.</title>
        <authorList>
            <person name="Klenk H.-P."/>
        </authorList>
    </citation>
    <scope>NUCLEOTIDE SEQUENCE [LARGE SCALE GENOMIC DNA]</scope>
    <source>
        <strain evidence="3 4">DSM 46670</strain>
    </source>
</reference>
<evidence type="ECO:0000313" key="4">
    <source>
        <dbReference type="Proteomes" id="UP001519332"/>
    </source>
</evidence>
<evidence type="ECO:0000313" key="3">
    <source>
        <dbReference type="EMBL" id="MBP2324323.1"/>
    </source>
</evidence>
<dbReference type="InterPro" id="IPR000073">
    <property type="entry name" value="AB_hydrolase_1"/>
</dbReference>
<organism evidence="3 4">
    <name type="scientific">Kibdelosporangium banguiense</name>
    <dbReference type="NCBI Taxonomy" id="1365924"/>
    <lineage>
        <taxon>Bacteria</taxon>
        <taxon>Bacillati</taxon>
        <taxon>Actinomycetota</taxon>
        <taxon>Actinomycetes</taxon>
        <taxon>Pseudonocardiales</taxon>
        <taxon>Pseudonocardiaceae</taxon>
        <taxon>Kibdelosporangium</taxon>
    </lineage>
</organism>
<sequence>MSAPTVSDVIRTDDGAKLAVSVTGQVGGPTVVLSHGWAAGRGIWNYVVALLVAEGLSVVTYDQRGNGESTLGVSPIGIARLALDLEAVLASVDAQDAVVAGHSGGGFAAMSHAITNSSRLRGLVLLGTAAHDRNVPKSEVKQMGNPLVALLLKIPPLGRKLIGSTVGPGISAEALEAHRALFAGTARQVRSAYFGCSQGMDLRSGLAEVKVPATVLHGDADHVIKPELGRTVAETLPNARFEEVQGAGHMLPLEAPDRVARAIVELTGQ</sequence>
<dbReference type="SUPFAM" id="SSF53474">
    <property type="entry name" value="alpha/beta-Hydrolases"/>
    <property type="match status" value="1"/>
</dbReference>
<dbReference type="EC" id="1.11.1.10" evidence="3"/>
<dbReference type="Gene3D" id="3.40.50.1820">
    <property type="entry name" value="alpha/beta hydrolase"/>
    <property type="match status" value="1"/>
</dbReference>
<proteinExistence type="predicted"/>
<dbReference type="PRINTS" id="PR00111">
    <property type="entry name" value="ABHYDROLASE"/>
</dbReference>
<dbReference type="InterPro" id="IPR022742">
    <property type="entry name" value="Hydrolase_4"/>
</dbReference>
<dbReference type="GO" id="GO:0016691">
    <property type="term" value="F:chloride peroxidase activity"/>
    <property type="evidence" value="ECO:0007669"/>
    <property type="project" value="UniProtKB-EC"/>
</dbReference>
<name>A0ABS4TK96_9PSEU</name>
<gene>
    <name evidence="3" type="ORF">JOF56_004708</name>
</gene>